<dbReference type="EMBL" id="JAGFNY010000027">
    <property type="protein sequence ID" value="MBW7570717.1"/>
    <property type="molecule type" value="Genomic_DNA"/>
</dbReference>
<dbReference type="PANTHER" id="PTHR40396">
    <property type="entry name" value="ATPASE-LIKE PROTEIN"/>
    <property type="match status" value="1"/>
</dbReference>
<dbReference type="SUPFAM" id="SSF52540">
    <property type="entry name" value="P-loop containing nucleoside triphosphate hydrolases"/>
    <property type="match status" value="1"/>
</dbReference>
<dbReference type="InterPro" id="IPR027417">
    <property type="entry name" value="P-loop_NTPase"/>
</dbReference>
<name>A0ABS7DHE0_9GAMM</name>
<gene>
    <name evidence="2" type="ORF">J5V48_07410</name>
</gene>
<accession>A0ABS7DHE0</accession>
<dbReference type="RefSeq" id="WP_219937942.1">
    <property type="nucleotide sequence ID" value="NZ_JAGFNY010000027.1"/>
</dbReference>
<dbReference type="InterPro" id="IPR003959">
    <property type="entry name" value="ATPase_AAA_core"/>
</dbReference>
<comment type="caution">
    <text evidence="2">The sequence shown here is derived from an EMBL/GenBank/DDBJ whole genome shotgun (WGS) entry which is preliminary data.</text>
</comment>
<dbReference type="Pfam" id="PF13304">
    <property type="entry name" value="AAA_21"/>
    <property type="match status" value="1"/>
</dbReference>
<dbReference type="Proteomes" id="UP000731465">
    <property type="component" value="Unassembled WGS sequence"/>
</dbReference>
<keyword evidence="3" id="KW-1185">Reference proteome</keyword>
<reference evidence="2 3" key="1">
    <citation type="submission" date="2021-03" db="EMBL/GenBank/DDBJ databases">
        <title>Succinivibrio sp. nov. isolated from feces of cow.</title>
        <authorList>
            <person name="Choi J.-Y."/>
        </authorList>
    </citation>
    <scope>NUCLEOTIDE SEQUENCE [LARGE SCALE GENOMIC DNA]</scope>
    <source>
        <strain evidence="2 3">AGMB01872</strain>
    </source>
</reference>
<dbReference type="Gene3D" id="3.40.50.300">
    <property type="entry name" value="P-loop containing nucleotide triphosphate hydrolases"/>
    <property type="match status" value="1"/>
</dbReference>
<protein>
    <submittedName>
        <fullName evidence="2">AAA family ATPase</fullName>
    </submittedName>
</protein>
<sequence length="484" mass="54849">MKIYSVRITNIKIKNFKNTLNGSVSLCNLRKAYKASVLGIYGQNGSGKTALIDSISLLKDILTGSKIKNFYSKYINLNESNTSKASSFSFDFLLTNGDEEIPVTYSFSLKADENRIDNLENSDINSSSLKVSIIDESIACPIFSDSDKRIKREFLKEDQSQILWPKSRKDFLLGTCNNSNRIETDLIVAKELAYEDSSSFLFSRRFLKLLRDREEQLKNDKKYEEYSYYRSIFENLVNYGHYGLFVINTASSSLLSLNVQTLNFKYNDSLTKTVGRIALPLDKESILVKNREFNVIDKVIKNLNIVLNKIIPGLTVSVKKLGKAHLEDGEIGYKIQLLSLRSGKEIPLSFESEGIKKIISFLQLLIAVYNESSITLVVDELDSGIFEYLLGELLSIVSEKGKGQLIFTSHNLRPLETLDKGFIAFTTINPNNRYVKLTNVKSTNNLRDMYYKNLILGEYRDDLYDLTNNSEIALAFREAGNGNG</sequence>
<evidence type="ECO:0000259" key="1">
    <source>
        <dbReference type="Pfam" id="PF13304"/>
    </source>
</evidence>
<proteinExistence type="predicted"/>
<feature type="domain" description="ATPase AAA-type core" evidence="1">
    <location>
        <begin position="38"/>
        <end position="412"/>
    </location>
</feature>
<evidence type="ECO:0000313" key="3">
    <source>
        <dbReference type="Proteomes" id="UP000731465"/>
    </source>
</evidence>
<dbReference type="PANTHER" id="PTHR40396:SF1">
    <property type="entry name" value="ATPASE AAA-TYPE CORE DOMAIN-CONTAINING PROTEIN"/>
    <property type="match status" value="1"/>
</dbReference>
<organism evidence="2 3">
    <name type="scientific">Succinivibrio faecicola</name>
    <dbReference type="NCBI Taxonomy" id="2820300"/>
    <lineage>
        <taxon>Bacteria</taxon>
        <taxon>Pseudomonadati</taxon>
        <taxon>Pseudomonadota</taxon>
        <taxon>Gammaproteobacteria</taxon>
        <taxon>Aeromonadales</taxon>
        <taxon>Succinivibrionaceae</taxon>
        <taxon>Succinivibrio</taxon>
    </lineage>
</organism>
<evidence type="ECO:0000313" key="2">
    <source>
        <dbReference type="EMBL" id="MBW7570717.1"/>
    </source>
</evidence>